<keyword evidence="4 11" id="KW-0813">Transport</keyword>
<reference evidence="15" key="1">
    <citation type="submission" date="2023-05" db="EMBL/GenBank/DDBJ databases">
        <title>Anaerotaeda fermentans gen. nov., sp. nov., a novel anaerobic planctomycete of the new family within the order Sedimentisphaerales isolated from Taman Peninsula, Russia.</title>
        <authorList>
            <person name="Khomyakova M.A."/>
            <person name="Merkel A.Y."/>
            <person name="Slobodkin A.I."/>
        </authorList>
    </citation>
    <scope>NUCLEOTIDE SEQUENCE</scope>
    <source>
        <strain evidence="15">M17dextr</strain>
    </source>
</reference>
<evidence type="ECO:0000313" key="15">
    <source>
        <dbReference type="EMBL" id="MDI6449814.1"/>
    </source>
</evidence>
<dbReference type="InterPro" id="IPR042094">
    <property type="entry name" value="T2SS_GspF_sf"/>
</dbReference>
<comment type="subcellular location">
    <subcellularLocation>
        <location evidence="2">Cell inner membrane</location>
        <topology evidence="2">Multi-pass membrane protein</topology>
    </subcellularLocation>
    <subcellularLocation>
        <location evidence="11">Cell membrane</location>
        <topology evidence="11">Multi-pass membrane protein</topology>
    </subcellularLocation>
</comment>
<evidence type="ECO:0000313" key="16">
    <source>
        <dbReference type="Proteomes" id="UP001431776"/>
    </source>
</evidence>
<dbReference type="FunFam" id="1.20.81.30:FF:000001">
    <property type="entry name" value="Type II secretion system protein F"/>
    <property type="match status" value="1"/>
</dbReference>
<dbReference type="Pfam" id="PF00482">
    <property type="entry name" value="T2SSF"/>
    <property type="match status" value="2"/>
</dbReference>
<feature type="transmembrane region" description="Helical" evidence="13">
    <location>
        <begin position="372"/>
        <end position="393"/>
    </location>
</feature>
<evidence type="ECO:0000256" key="12">
    <source>
        <dbReference type="SAM" id="MobiDB-lite"/>
    </source>
</evidence>
<organism evidence="15 16">
    <name type="scientific">Anaerobaca lacustris</name>
    <dbReference type="NCBI Taxonomy" id="3044600"/>
    <lineage>
        <taxon>Bacteria</taxon>
        <taxon>Pseudomonadati</taxon>
        <taxon>Planctomycetota</taxon>
        <taxon>Phycisphaerae</taxon>
        <taxon>Sedimentisphaerales</taxon>
        <taxon>Anaerobacaceae</taxon>
        <taxon>Anaerobaca</taxon>
    </lineage>
</organism>
<accession>A0AAW6U2B4</accession>
<dbReference type="PANTHER" id="PTHR30012">
    <property type="entry name" value="GENERAL SECRETION PATHWAY PROTEIN"/>
    <property type="match status" value="1"/>
</dbReference>
<sequence>MAPQAVQEYEGRAVASEERHTQASAGASSRHSHNREASPAGTGSVIDRMRGFRVEFGPSRKDILHFTSQLAVMVRAGISLQDALEAIGEQSDNAKFQSVLRDLKLRIEEGNSFSQALAEHPQVFTNLYVNMVAAAEASGSLSDMLQKLAEYLDQEAETRSQVKSAMVYPVIIAVMAIGVTTFLLCFVLPRFTAIFQGKEHLLPLPTILLMTASHFLRTWWYAIIPVIGAAIWALHYFINTTTGRLWWDKTKLVLPLIRTLCRSLYITRSLHTMGVLTRAGVPILNTLSITAHISGNVLFKDMWLGVYEEVRQGKKIAASLMRYTLMPSSVVQMIRSGEDSGNMAEVLRDISSFYARELKAVIKAVTSMIEPIMICVMGVLVGFIAMSIILPIFKMSNLVTGK</sequence>
<feature type="domain" description="Type II secretion system protein GspF" evidence="14">
    <location>
        <begin position="66"/>
        <end position="189"/>
    </location>
</feature>
<evidence type="ECO:0000256" key="7">
    <source>
        <dbReference type="ARBA" id="ARBA00022692"/>
    </source>
</evidence>
<dbReference type="RefSeq" id="WP_349245222.1">
    <property type="nucleotide sequence ID" value="NZ_JASCXX010000013.1"/>
</dbReference>
<feature type="region of interest" description="Disordered" evidence="12">
    <location>
        <begin position="1"/>
        <end position="44"/>
    </location>
</feature>
<dbReference type="PROSITE" id="PS00874">
    <property type="entry name" value="T2SP_F"/>
    <property type="match status" value="1"/>
</dbReference>
<proteinExistence type="inferred from homology"/>
<evidence type="ECO:0000256" key="6">
    <source>
        <dbReference type="ARBA" id="ARBA00022519"/>
    </source>
</evidence>
<keyword evidence="6" id="KW-0997">Cell inner membrane</keyword>
<gene>
    <name evidence="15" type="ORF">QJ522_12215</name>
</gene>
<keyword evidence="9 13" id="KW-0472">Membrane</keyword>
<dbReference type="InterPro" id="IPR003004">
    <property type="entry name" value="GspF/PilC"/>
</dbReference>
<evidence type="ECO:0000256" key="13">
    <source>
        <dbReference type="SAM" id="Phobius"/>
    </source>
</evidence>
<feature type="domain" description="Type II secretion system protein GspF" evidence="14">
    <location>
        <begin position="270"/>
        <end position="391"/>
    </location>
</feature>
<keyword evidence="8 13" id="KW-1133">Transmembrane helix</keyword>
<protein>
    <recommendedName>
        <fullName evidence="10">General secretion pathway protein F</fullName>
    </recommendedName>
</protein>
<dbReference type="GO" id="GO:0015628">
    <property type="term" value="P:protein secretion by the type II secretion system"/>
    <property type="evidence" value="ECO:0007669"/>
    <property type="project" value="TreeGrafter"/>
</dbReference>
<evidence type="ECO:0000259" key="14">
    <source>
        <dbReference type="Pfam" id="PF00482"/>
    </source>
</evidence>
<comment type="similarity">
    <text evidence="3 11">Belongs to the GSP F family.</text>
</comment>
<keyword evidence="5" id="KW-1003">Cell membrane</keyword>
<feature type="compositionally biased region" description="Basic and acidic residues" evidence="12">
    <location>
        <begin position="9"/>
        <end position="21"/>
    </location>
</feature>
<evidence type="ECO:0000256" key="2">
    <source>
        <dbReference type="ARBA" id="ARBA00004429"/>
    </source>
</evidence>
<comment type="caution">
    <text evidence="15">The sequence shown here is derived from an EMBL/GenBank/DDBJ whole genome shotgun (WGS) entry which is preliminary data.</text>
</comment>
<dbReference type="InterPro" id="IPR001992">
    <property type="entry name" value="T2SS_GspF/T4SS_PilC_CS"/>
</dbReference>
<dbReference type="Proteomes" id="UP001431776">
    <property type="component" value="Unassembled WGS sequence"/>
</dbReference>
<evidence type="ECO:0000256" key="8">
    <source>
        <dbReference type="ARBA" id="ARBA00022989"/>
    </source>
</evidence>
<dbReference type="AlphaFoldDB" id="A0AAW6U2B4"/>
<feature type="transmembrane region" description="Helical" evidence="13">
    <location>
        <begin position="219"/>
        <end position="238"/>
    </location>
</feature>
<keyword evidence="16" id="KW-1185">Reference proteome</keyword>
<evidence type="ECO:0000256" key="10">
    <source>
        <dbReference type="ARBA" id="ARBA00030750"/>
    </source>
</evidence>
<comment type="function">
    <text evidence="1">Component of the type II secretion system inner membrane complex required for the energy-dependent secretion of extracellular factors such as proteases and toxins from the periplasm.</text>
</comment>
<evidence type="ECO:0000256" key="4">
    <source>
        <dbReference type="ARBA" id="ARBA00022448"/>
    </source>
</evidence>
<dbReference type="InterPro" id="IPR018076">
    <property type="entry name" value="T2SS_GspF_dom"/>
</dbReference>
<dbReference type="PRINTS" id="PR00812">
    <property type="entry name" value="BCTERIALGSPF"/>
</dbReference>
<evidence type="ECO:0000256" key="5">
    <source>
        <dbReference type="ARBA" id="ARBA00022475"/>
    </source>
</evidence>
<dbReference type="EMBL" id="JASCXX010000013">
    <property type="protein sequence ID" value="MDI6449814.1"/>
    <property type="molecule type" value="Genomic_DNA"/>
</dbReference>
<feature type="transmembrane region" description="Helical" evidence="13">
    <location>
        <begin position="167"/>
        <end position="189"/>
    </location>
</feature>
<evidence type="ECO:0000256" key="1">
    <source>
        <dbReference type="ARBA" id="ARBA00002684"/>
    </source>
</evidence>
<evidence type="ECO:0000256" key="9">
    <source>
        <dbReference type="ARBA" id="ARBA00023136"/>
    </source>
</evidence>
<dbReference type="GO" id="GO:0005886">
    <property type="term" value="C:plasma membrane"/>
    <property type="evidence" value="ECO:0007669"/>
    <property type="project" value="UniProtKB-SubCell"/>
</dbReference>
<name>A0AAW6U2B4_9BACT</name>
<dbReference type="PANTHER" id="PTHR30012:SF0">
    <property type="entry name" value="TYPE II SECRETION SYSTEM PROTEIN F-RELATED"/>
    <property type="match status" value="1"/>
</dbReference>
<keyword evidence="7 11" id="KW-0812">Transmembrane</keyword>
<dbReference type="Gene3D" id="1.20.81.30">
    <property type="entry name" value="Type II secretion system (T2SS), domain F"/>
    <property type="match status" value="2"/>
</dbReference>
<evidence type="ECO:0000256" key="3">
    <source>
        <dbReference type="ARBA" id="ARBA00005745"/>
    </source>
</evidence>
<evidence type="ECO:0000256" key="11">
    <source>
        <dbReference type="RuleBase" id="RU003923"/>
    </source>
</evidence>